<dbReference type="Pfam" id="PF00248">
    <property type="entry name" value="Aldo_ket_red"/>
    <property type="match status" value="1"/>
</dbReference>
<dbReference type="PANTHER" id="PTHR43827">
    <property type="entry name" value="2,5-DIKETO-D-GLUCONIC ACID REDUCTASE"/>
    <property type="match status" value="1"/>
</dbReference>
<sequence length="288" mass="32254">MTGLYPIETHLVHRERRVPTFFYGTAWKEDQTEPLVRKALAAGFRGIDTANQRRHYHEAGVGAALKSAIDAGEVRREDLFVQTKFTYTAGQDHRLPYDPAAAPAEQVAQSLASSLDHLHTEYLDAFILHGPSVRQGLSPVDWEVWRRMEALQQEGAVRRIGVSNIAVDQLTLLLEKATVMPAFVQNRCFAHTGWDARVRAVCRQNGIIYQGFSLLTANAAVLNQPGVFRLVQQLRRTVPQIVFRFALQVGMIPLTGTTSETHMREDLSVYDFELDAGDVQMIENIAVG</sequence>
<dbReference type="RefSeq" id="WP_246914781.1">
    <property type="nucleotide sequence ID" value="NZ_JALJRB010000041.1"/>
</dbReference>
<dbReference type="InterPro" id="IPR036812">
    <property type="entry name" value="NAD(P)_OxRdtase_dom_sf"/>
</dbReference>
<feature type="domain" description="NADP-dependent oxidoreductase" evidence="1">
    <location>
        <begin position="27"/>
        <end position="285"/>
    </location>
</feature>
<dbReference type="PANTHER" id="PTHR43827:SF8">
    <property type="entry name" value="ALDO_KETO REDUCTASE FAMILY PROTEIN"/>
    <property type="match status" value="1"/>
</dbReference>
<dbReference type="PRINTS" id="PR00069">
    <property type="entry name" value="ALDKETRDTASE"/>
</dbReference>
<dbReference type="AlphaFoldDB" id="A0AA41R7N7"/>
<name>A0AA41R7N7_9BACT</name>
<proteinExistence type="predicted"/>
<dbReference type="SUPFAM" id="SSF51430">
    <property type="entry name" value="NAD(P)-linked oxidoreductase"/>
    <property type="match status" value="1"/>
</dbReference>
<dbReference type="GO" id="GO:0016491">
    <property type="term" value="F:oxidoreductase activity"/>
    <property type="evidence" value="ECO:0007669"/>
    <property type="project" value="InterPro"/>
</dbReference>
<dbReference type="Proteomes" id="UP001165427">
    <property type="component" value="Unassembled WGS sequence"/>
</dbReference>
<reference evidence="2" key="1">
    <citation type="submission" date="2022-04" db="EMBL/GenBank/DDBJ databases">
        <title>Desulfatitalea alkaliphila sp. nov., a novel anaerobic sulfate-reducing bacterium isolated from terrestrial mud volcano, Taman Peninsula, Russia.</title>
        <authorList>
            <person name="Khomyakova M.A."/>
            <person name="Merkel A.Y."/>
            <person name="Slobodkin A.I."/>
        </authorList>
    </citation>
    <scope>NUCLEOTIDE SEQUENCE</scope>
    <source>
        <strain evidence="2">M08but</strain>
    </source>
</reference>
<dbReference type="EMBL" id="JALJRB010000041">
    <property type="protein sequence ID" value="MCJ8503047.1"/>
    <property type="molecule type" value="Genomic_DNA"/>
</dbReference>
<keyword evidence="3" id="KW-1185">Reference proteome</keyword>
<comment type="caution">
    <text evidence="2">The sequence shown here is derived from an EMBL/GenBank/DDBJ whole genome shotgun (WGS) entry which is preliminary data.</text>
</comment>
<accession>A0AA41R7N7</accession>
<gene>
    <name evidence="2" type="ORF">MRX98_20900</name>
</gene>
<dbReference type="InterPro" id="IPR023210">
    <property type="entry name" value="NADP_OxRdtase_dom"/>
</dbReference>
<organism evidence="2 3">
    <name type="scientific">Desulfatitalea alkaliphila</name>
    <dbReference type="NCBI Taxonomy" id="2929485"/>
    <lineage>
        <taxon>Bacteria</taxon>
        <taxon>Pseudomonadati</taxon>
        <taxon>Thermodesulfobacteriota</taxon>
        <taxon>Desulfobacteria</taxon>
        <taxon>Desulfobacterales</taxon>
        <taxon>Desulfosarcinaceae</taxon>
        <taxon>Desulfatitalea</taxon>
    </lineage>
</organism>
<dbReference type="Gene3D" id="3.20.20.100">
    <property type="entry name" value="NADP-dependent oxidoreductase domain"/>
    <property type="match status" value="1"/>
</dbReference>
<evidence type="ECO:0000313" key="3">
    <source>
        <dbReference type="Proteomes" id="UP001165427"/>
    </source>
</evidence>
<protein>
    <submittedName>
        <fullName evidence="2">Aldo/keto reductase</fullName>
    </submittedName>
</protein>
<dbReference type="InterPro" id="IPR020471">
    <property type="entry name" value="AKR"/>
</dbReference>
<evidence type="ECO:0000313" key="2">
    <source>
        <dbReference type="EMBL" id="MCJ8503047.1"/>
    </source>
</evidence>
<evidence type="ECO:0000259" key="1">
    <source>
        <dbReference type="Pfam" id="PF00248"/>
    </source>
</evidence>
<dbReference type="CDD" id="cd19071">
    <property type="entry name" value="AKR_AKR1-5-like"/>
    <property type="match status" value="1"/>
</dbReference>